<proteinExistence type="predicted"/>
<reference evidence="1 2" key="1">
    <citation type="submission" date="2018-03" db="EMBL/GenBank/DDBJ databases">
        <title>Draft genome of Deinococcus sp. OD32.</title>
        <authorList>
            <person name="Wang X.-P."/>
            <person name="Du Z.-J."/>
        </authorList>
    </citation>
    <scope>NUCLEOTIDE SEQUENCE [LARGE SCALE GENOMIC DNA]</scope>
    <source>
        <strain evidence="1 2">OD32</strain>
    </source>
</reference>
<dbReference type="AlphaFoldDB" id="A0A2T3W3D0"/>
<comment type="caution">
    <text evidence="1">The sequence shown here is derived from an EMBL/GenBank/DDBJ whole genome shotgun (WGS) entry which is preliminary data.</text>
</comment>
<keyword evidence="2" id="KW-1185">Reference proteome</keyword>
<evidence type="ECO:0000313" key="2">
    <source>
        <dbReference type="Proteomes" id="UP000240317"/>
    </source>
</evidence>
<dbReference type="Proteomes" id="UP000240317">
    <property type="component" value="Unassembled WGS sequence"/>
</dbReference>
<evidence type="ECO:0000313" key="1">
    <source>
        <dbReference type="EMBL" id="PTA66411.1"/>
    </source>
</evidence>
<gene>
    <name evidence="1" type="ORF">C8263_18005</name>
</gene>
<dbReference type="EMBL" id="PYSV01000033">
    <property type="protein sequence ID" value="PTA66411.1"/>
    <property type="molecule type" value="Genomic_DNA"/>
</dbReference>
<sequence>MTDTLKRYLHTLALPALHTRELLFFFVENDWVDIVDEVVRCVQTNQAYRTQSQVIARDERGWFITGGVAGSIQLTGRAYFDQEHLISILTGAAPYLSRLDD</sequence>
<accession>A0A2T3W3D0</accession>
<organism evidence="1 2">
    <name type="scientific">Deinococcus arcticus</name>
    <dbReference type="NCBI Taxonomy" id="2136176"/>
    <lineage>
        <taxon>Bacteria</taxon>
        <taxon>Thermotogati</taxon>
        <taxon>Deinococcota</taxon>
        <taxon>Deinococci</taxon>
        <taxon>Deinococcales</taxon>
        <taxon>Deinococcaceae</taxon>
        <taxon>Deinococcus</taxon>
    </lineage>
</organism>
<dbReference type="RefSeq" id="WP_107139513.1">
    <property type="nucleotide sequence ID" value="NZ_PYSV01000033.1"/>
</dbReference>
<protein>
    <submittedName>
        <fullName evidence="1">Uncharacterized protein</fullName>
    </submittedName>
</protein>
<name>A0A2T3W3D0_9DEIO</name>